<sequence>MNSWRKTFISFVALFASLVIAVAFIVNGVLSRASDVSKKSPSGQYLIESVPAGSILTPRDSVYLRFTDLNDPGRVYRTPLFSDVSLDMSADEDEETVGVIFIALSKKSKQFTLALSNPRKHWMDFFISNTPYKVLEN</sequence>
<organism evidence="1 2">
    <name type="scientific">Pseudomonas aphyarum</name>
    <dbReference type="NCBI Taxonomy" id="2942629"/>
    <lineage>
        <taxon>Bacteria</taxon>
        <taxon>Pseudomonadati</taxon>
        <taxon>Pseudomonadota</taxon>
        <taxon>Gammaproteobacteria</taxon>
        <taxon>Pseudomonadales</taxon>
        <taxon>Pseudomonadaceae</taxon>
        <taxon>Pseudomonas</taxon>
    </lineage>
</organism>
<gene>
    <name evidence="1" type="ORF">M5G18_17200</name>
</gene>
<proteinExistence type="predicted"/>
<evidence type="ECO:0000313" key="1">
    <source>
        <dbReference type="EMBL" id="MDD1126335.1"/>
    </source>
</evidence>
<name>A0ABT5PRC9_9PSED</name>
<dbReference type="RefSeq" id="WP_273898201.1">
    <property type="nucleotide sequence ID" value="NZ_JAMDGS010000011.1"/>
</dbReference>
<accession>A0ABT5PRC9</accession>
<comment type="caution">
    <text evidence="1">The sequence shown here is derived from an EMBL/GenBank/DDBJ whole genome shotgun (WGS) entry which is preliminary data.</text>
</comment>
<protein>
    <submittedName>
        <fullName evidence="1">Uncharacterized protein</fullName>
    </submittedName>
</protein>
<evidence type="ECO:0000313" key="2">
    <source>
        <dbReference type="Proteomes" id="UP001150531"/>
    </source>
</evidence>
<dbReference type="Proteomes" id="UP001150531">
    <property type="component" value="Unassembled WGS sequence"/>
</dbReference>
<reference evidence="1" key="1">
    <citation type="submission" date="2022-05" db="EMBL/GenBank/DDBJ databases">
        <title>Novel Pseudomonas spp. Isolated from a Rainbow Trout Aquaculture Facility.</title>
        <authorList>
            <person name="Testerman T."/>
            <person name="Graf J."/>
        </authorList>
    </citation>
    <scope>NUCLEOTIDE SEQUENCE</scope>
    <source>
        <strain evidence="1">ID386</strain>
    </source>
</reference>
<dbReference type="EMBL" id="JAMDGS010000011">
    <property type="protein sequence ID" value="MDD1126335.1"/>
    <property type="molecule type" value="Genomic_DNA"/>
</dbReference>
<keyword evidence="2" id="KW-1185">Reference proteome</keyword>